<dbReference type="RefSeq" id="WP_211609216.1">
    <property type="nucleotide sequence ID" value="NZ_FODV01000014.1"/>
</dbReference>
<accession>A0A1H8V7K7</accession>
<gene>
    <name evidence="1" type="ORF">SAMN04487948_114110</name>
</gene>
<dbReference type="InterPro" id="IPR015928">
    <property type="entry name" value="Aconitase/3IPM_dehydase_swvl"/>
</dbReference>
<sequence>MRAALAVSYARIHWQNLVNFGIVPPEFIDRADYQAIEQGDTLELPDVREEIQNGTRATVRNAT</sequence>
<proteinExistence type="predicted"/>
<dbReference type="EMBL" id="FODV01000014">
    <property type="protein sequence ID" value="SEP11257.1"/>
    <property type="molecule type" value="Genomic_DNA"/>
</dbReference>
<name>A0A1H8V7K7_9EURY</name>
<dbReference type="AlphaFoldDB" id="A0A1H8V7K7"/>
<dbReference type="Proteomes" id="UP000199126">
    <property type="component" value="Unassembled WGS sequence"/>
</dbReference>
<protein>
    <submittedName>
        <fullName evidence="1">Aconitate hydratase</fullName>
    </submittedName>
</protein>
<reference evidence="2" key="1">
    <citation type="submission" date="2016-10" db="EMBL/GenBank/DDBJ databases">
        <authorList>
            <person name="Varghese N."/>
            <person name="Submissions S."/>
        </authorList>
    </citation>
    <scope>NUCLEOTIDE SEQUENCE [LARGE SCALE GENOMIC DNA]</scope>
    <source>
        <strain evidence="2">CGMCC 1.10121</strain>
    </source>
</reference>
<evidence type="ECO:0000313" key="2">
    <source>
        <dbReference type="Proteomes" id="UP000199126"/>
    </source>
</evidence>
<keyword evidence="2" id="KW-1185">Reference proteome</keyword>
<organism evidence="1 2">
    <name type="scientific">Halogranum amylolyticum</name>
    <dbReference type="NCBI Taxonomy" id="660520"/>
    <lineage>
        <taxon>Archaea</taxon>
        <taxon>Methanobacteriati</taxon>
        <taxon>Methanobacteriota</taxon>
        <taxon>Stenosarchaea group</taxon>
        <taxon>Halobacteria</taxon>
        <taxon>Halobacteriales</taxon>
        <taxon>Haloferacaceae</taxon>
    </lineage>
</organism>
<dbReference type="Gene3D" id="3.20.19.10">
    <property type="entry name" value="Aconitase, domain 4"/>
    <property type="match status" value="1"/>
</dbReference>
<evidence type="ECO:0000313" key="1">
    <source>
        <dbReference type="EMBL" id="SEP11257.1"/>
    </source>
</evidence>
<dbReference type="SUPFAM" id="SSF52016">
    <property type="entry name" value="LeuD/IlvD-like"/>
    <property type="match status" value="1"/>
</dbReference>